<dbReference type="EMBL" id="JACHNC010000001">
    <property type="protein sequence ID" value="MBB4753600.1"/>
    <property type="molecule type" value="Genomic_DNA"/>
</dbReference>
<evidence type="ECO:0000313" key="1">
    <source>
        <dbReference type="EMBL" id="GIE38137.1"/>
    </source>
</evidence>
<reference evidence="2 3" key="1">
    <citation type="submission" date="2020-08" db="EMBL/GenBank/DDBJ databases">
        <title>Sequencing the genomes of 1000 actinobacteria strains.</title>
        <authorList>
            <person name="Klenk H.-P."/>
        </authorList>
    </citation>
    <scope>NUCLEOTIDE SEQUENCE [LARGE SCALE GENOMIC DNA]</scope>
    <source>
        <strain evidence="2 3">DSM 43150</strain>
    </source>
</reference>
<evidence type="ECO:0000313" key="2">
    <source>
        <dbReference type="EMBL" id="MBB4753600.1"/>
    </source>
</evidence>
<dbReference type="Proteomes" id="UP000631312">
    <property type="component" value="Unassembled WGS sequence"/>
</dbReference>
<accession>A0A7W7MKZ2</accession>
<sequence>MSAGLAARVDGHAGRLLGSRPRVPGARLVTYPGMGRDLPRLLQPAIAGEIAYLATRTGQSA</sequence>
<reference evidence="1 4" key="2">
    <citation type="submission" date="2021-01" db="EMBL/GenBank/DDBJ databases">
        <title>Whole genome shotgun sequence of Actinoplanes lobatus NBRC 12513.</title>
        <authorList>
            <person name="Komaki H."/>
            <person name="Tamura T."/>
        </authorList>
    </citation>
    <scope>NUCLEOTIDE SEQUENCE [LARGE SCALE GENOMIC DNA]</scope>
    <source>
        <strain evidence="1 4">NBRC 12513</strain>
    </source>
</reference>
<protein>
    <submittedName>
        <fullName evidence="2">Uncharacterized protein</fullName>
    </submittedName>
</protein>
<organism evidence="2 3">
    <name type="scientific">Actinoplanes lobatus</name>
    <dbReference type="NCBI Taxonomy" id="113568"/>
    <lineage>
        <taxon>Bacteria</taxon>
        <taxon>Bacillati</taxon>
        <taxon>Actinomycetota</taxon>
        <taxon>Actinomycetes</taxon>
        <taxon>Micromonosporales</taxon>
        <taxon>Micromonosporaceae</taxon>
        <taxon>Actinoplanes</taxon>
    </lineage>
</organism>
<gene>
    <name evidence="1" type="ORF">Alo02nite_10350</name>
    <name evidence="2" type="ORF">BJ964_007761</name>
</gene>
<proteinExistence type="predicted"/>
<evidence type="ECO:0000313" key="4">
    <source>
        <dbReference type="Proteomes" id="UP000631312"/>
    </source>
</evidence>
<keyword evidence="4" id="KW-1185">Reference proteome</keyword>
<name>A0A7W7MKZ2_9ACTN</name>
<dbReference type="EMBL" id="BOMP01000016">
    <property type="protein sequence ID" value="GIE38137.1"/>
    <property type="molecule type" value="Genomic_DNA"/>
</dbReference>
<evidence type="ECO:0000313" key="3">
    <source>
        <dbReference type="Proteomes" id="UP000590511"/>
    </source>
</evidence>
<dbReference type="RefSeq" id="WP_203832448.1">
    <property type="nucleotide sequence ID" value="NZ_BOMP01000016.1"/>
</dbReference>
<comment type="caution">
    <text evidence="2">The sequence shown here is derived from an EMBL/GenBank/DDBJ whole genome shotgun (WGS) entry which is preliminary data.</text>
</comment>
<dbReference type="Proteomes" id="UP000590511">
    <property type="component" value="Unassembled WGS sequence"/>
</dbReference>
<dbReference type="AlphaFoldDB" id="A0A7W7MKZ2"/>